<name>A0AAU9U9I9_EUPED</name>
<keyword evidence="6" id="KW-0964">Secreted</keyword>
<dbReference type="InterPro" id="IPR022352">
    <property type="entry name" value="Ins/IGF/rlx"/>
</dbReference>
<dbReference type="Proteomes" id="UP001153954">
    <property type="component" value="Unassembled WGS sequence"/>
</dbReference>
<proteinExistence type="inferred from homology"/>
<organism evidence="9 10">
    <name type="scientific">Euphydryas editha</name>
    <name type="common">Edith's checkerspot</name>
    <dbReference type="NCBI Taxonomy" id="104508"/>
    <lineage>
        <taxon>Eukaryota</taxon>
        <taxon>Metazoa</taxon>
        <taxon>Ecdysozoa</taxon>
        <taxon>Arthropoda</taxon>
        <taxon>Hexapoda</taxon>
        <taxon>Insecta</taxon>
        <taxon>Pterygota</taxon>
        <taxon>Neoptera</taxon>
        <taxon>Endopterygota</taxon>
        <taxon>Lepidoptera</taxon>
        <taxon>Glossata</taxon>
        <taxon>Ditrysia</taxon>
        <taxon>Papilionoidea</taxon>
        <taxon>Nymphalidae</taxon>
        <taxon>Nymphalinae</taxon>
        <taxon>Euphydryas</taxon>
    </lineage>
</organism>
<dbReference type="PROSITE" id="PS00262">
    <property type="entry name" value="INSULIN"/>
    <property type="match status" value="1"/>
</dbReference>
<evidence type="ECO:0000256" key="7">
    <source>
        <dbReference type="SAM" id="SignalP"/>
    </source>
</evidence>
<dbReference type="GO" id="GO:0005576">
    <property type="term" value="C:extracellular region"/>
    <property type="evidence" value="ECO:0007669"/>
    <property type="project" value="UniProtKB-SubCell"/>
</dbReference>
<dbReference type="SMART" id="SM00078">
    <property type="entry name" value="IlGF"/>
    <property type="match status" value="1"/>
</dbReference>
<evidence type="ECO:0000256" key="6">
    <source>
        <dbReference type="RuleBase" id="RU000406"/>
    </source>
</evidence>
<feature type="signal peptide" evidence="7">
    <location>
        <begin position="1"/>
        <end position="21"/>
    </location>
</feature>
<evidence type="ECO:0000256" key="4">
    <source>
        <dbReference type="ARBA" id="ARBA00022729"/>
    </source>
</evidence>
<dbReference type="PANTHER" id="PTHR13647:SF4">
    <property type="entry name" value="INSULIN-LIKE PEPTIDE 1-RELATED"/>
    <property type="match status" value="1"/>
</dbReference>
<comment type="subunit">
    <text evidence="2">Heterodimer of a B chain and an A chain linked by two disulfide bonds.</text>
</comment>
<dbReference type="SUPFAM" id="SSF56994">
    <property type="entry name" value="Insulin-like"/>
    <property type="match status" value="1"/>
</dbReference>
<dbReference type="EMBL" id="CAKOGL010000016">
    <property type="protein sequence ID" value="CAH2096499.1"/>
    <property type="molecule type" value="Genomic_DNA"/>
</dbReference>
<keyword evidence="4 7" id="KW-0732">Signal</keyword>
<accession>A0AAU9U9I9</accession>
<sequence>MKTQTVLVIFIITILATMVTCQGNGEVYCGRRLASALALFCDYNLIKRSQSQYTPTHSADFSSPWIAAQRAHSMGRRKRQVVAECCEKPCTIDELLTYCGN</sequence>
<keyword evidence="10" id="KW-1185">Reference proteome</keyword>
<gene>
    <name evidence="9" type="ORF">EEDITHA_LOCUS11834</name>
</gene>
<dbReference type="PRINTS" id="PR00276">
    <property type="entry name" value="INSULINFAMLY"/>
</dbReference>
<protein>
    <recommendedName>
        <fullName evidence="8">Insulin-like domain-containing protein</fullName>
    </recommendedName>
</protein>
<dbReference type="CDD" id="cd04366">
    <property type="entry name" value="IlGF_insulin_bombyxin_like"/>
    <property type="match status" value="1"/>
</dbReference>
<dbReference type="InterPro" id="IPR022353">
    <property type="entry name" value="Insulin_CS"/>
</dbReference>
<evidence type="ECO:0000256" key="1">
    <source>
        <dbReference type="ARBA" id="ARBA00009034"/>
    </source>
</evidence>
<evidence type="ECO:0000313" key="10">
    <source>
        <dbReference type="Proteomes" id="UP001153954"/>
    </source>
</evidence>
<dbReference type="PANTHER" id="PTHR13647">
    <property type="entry name" value="INSULIN-LIKE PEPTIDE 2-RELATED"/>
    <property type="match status" value="1"/>
</dbReference>
<dbReference type="GO" id="GO:0005179">
    <property type="term" value="F:hormone activity"/>
    <property type="evidence" value="ECO:0007669"/>
    <property type="project" value="InterPro"/>
</dbReference>
<evidence type="ECO:0000256" key="5">
    <source>
        <dbReference type="ARBA" id="ARBA00023157"/>
    </source>
</evidence>
<dbReference type="Pfam" id="PF00049">
    <property type="entry name" value="Insulin"/>
    <property type="match status" value="1"/>
</dbReference>
<reference evidence="9" key="1">
    <citation type="submission" date="2022-03" db="EMBL/GenBank/DDBJ databases">
        <authorList>
            <person name="Tunstrom K."/>
        </authorList>
    </citation>
    <scope>NUCLEOTIDE SEQUENCE</scope>
</reference>
<keyword evidence="5" id="KW-1015">Disulfide bond</keyword>
<feature type="domain" description="Insulin-like" evidence="8">
    <location>
        <begin position="26"/>
        <end position="99"/>
    </location>
</feature>
<evidence type="ECO:0000256" key="2">
    <source>
        <dbReference type="ARBA" id="ARBA00011207"/>
    </source>
</evidence>
<evidence type="ECO:0000256" key="3">
    <source>
        <dbReference type="ARBA" id="ARBA00022685"/>
    </source>
</evidence>
<dbReference type="Gene3D" id="1.10.100.10">
    <property type="entry name" value="Insulin-like"/>
    <property type="match status" value="1"/>
</dbReference>
<comment type="subcellular location">
    <subcellularLocation>
        <location evidence="6">Secreted</location>
    </subcellularLocation>
</comment>
<dbReference type="InterPro" id="IPR036438">
    <property type="entry name" value="Insulin-like_sf"/>
</dbReference>
<evidence type="ECO:0000313" key="9">
    <source>
        <dbReference type="EMBL" id="CAH2096499.1"/>
    </source>
</evidence>
<dbReference type="InterPro" id="IPR016179">
    <property type="entry name" value="Insulin-like"/>
</dbReference>
<comment type="similarity">
    <text evidence="1 6">Belongs to the insulin family.</text>
</comment>
<dbReference type="AlphaFoldDB" id="A0AAU9U9I9"/>
<keyword evidence="3" id="KW-0165">Cleavage on pair of basic residues</keyword>
<feature type="chain" id="PRO_5043392720" description="Insulin-like domain-containing protein" evidence="7">
    <location>
        <begin position="22"/>
        <end position="101"/>
    </location>
</feature>
<evidence type="ECO:0000259" key="8">
    <source>
        <dbReference type="SMART" id="SM00078"/>
    </source>
</evidence>
<comment type="caution">
    <text evidence="9">The sequence shown here is derived from an EMBL/GenBank/DDBJ whole genome shotgun (WGS) entry which is preliminary data.</text>
</comment>